<evidence type="ECO:0000313" key="2">
    <source>
        <dbReference type="EMBL" id="GFS55488.1"/>
    </source>
</evidence>
<gene>
    <name evidence="2" type="ORF">NPIL_559781</name>
</gene>
<reference evidence="2" key="1">
    <citation type="submission" date="2020-08" db="EMBL/GenBank/DDBJ databases">
        <title>Multicomponent nature underlies the extraordinary mechanical properties of spider dragline silk.</title>
        <authorList>
            <person name="Kono N."/>
            <person name="Nakamura H."/>
            <person name="Mori M."/>
            <person name="Yoshida Y."/>
            <person name="Ohtoshi R."/>
            <person name="Malay A.D."/>
            <person name="Moran D.A.P."/>
            <person name="Tomita M."/>
            <person name="Numata K."/>
            <person name="Arakawa K."/>
        </authorList>
    </citation>
    <scope>NUCLEOTIDE SEQUENCE</scope>
</reference>
<keyword evidence="3" id="KW-1185">Reference proteome</keyword>
<organism evidence="2 3">
    <name type="scientific">Nephila pilipes</name>
    <name type="common">Giant wood spider</name>
    <name type="synonym">Nephila maculata</name>
    <dbReference type="NCBI Taxonomy" id="299642"/>
    <lineage>
        <taxon>Eukaryota</taxon>
        <taxon>Metazoa</taxon>
        <taxon>Ecdysozoa</taxon>
        <taxon>Arthropoda</taxon>
        <taxon>Chelicerata</taxon>
        <taxon>Arachnida</taxon>
        <taxon>Araneae</taxon>
        <taxon>Araneomorphae</taxon>
        <taxon>Entelegynae</taxon>
        <taxon>Araneoidea</taxon>
        <taxon>Nephilidae</taxon>
        <taxon>Nephila</taxon>
    </lineage>
</organism>
<dbReference type="Proteomes" id="UP000887013">
    <property type="component" value="Unassembled WGS sequence"/>
</dbReference>
<accession>A0A8X6MG64</accession>
<name>A0A8X6MG64_NEPPI</name>
<proteinExistence type="predicted"/>
<evidence type="ECO:0000256" key="1">
    <source>
        <dbReference type="SAM" id="MobiDB-lite"/>
    </source>
</evidence>
<protein>
    <submittedName>
        <fullName evidence="2">Uncharacterized protein</fullName>
    </submittedName>
</protein>
<comment type="caution">
    <text evidence="2">The sequence shown here is derived from an EMBL/GenBank/DDBJ whole genome shotgun (WGS) entry which is preliminary data.</text>
</comment>
<evidence type="ECO:0000313" key="3">
    <source>
        <dbReference type="Proteomes" id="UP000887013"/>
    </source>
</evidence>
<sequence>MASDMDHSTSRPSSPSLTQDKETFESLRLMQERLRVLQMQHEDVCHIESRYMDRKSDFYKRNYELYLAAKEAANGEYLSFPKCPIQDCPLHTHLPNTTEKRTKMITIDDESFKTQPLENKLKEK</sequence>
<dbReference type="EMBL" id="BMAW01092570">
    <property type="protein sequence ID" value="GFS55488.1"/>
    <property type="molecule type" value="Genomic_DNA"/>
</dbReference>
<feature type="region of interest" description="Disordered" evidence="1">
    <location>
        <begin position="1"/>
        <end position="22"/>
    </location>
</feature>
<dbReference type="AlphaFoldDB" id="A0A8X6MG64"/>